<evidence type="ECO:0000313" key="3">
    <source>
        <dbReference type="Proteomes" id="UP000515838"/>
    </source>
</evidence>
<dbReference type="InterPro" id="IPR052909">
    <property type="entry name" value="Transposase_6_like"/>
</dbReference>
<name>A0A7G9TD37_PSEMX</name>
<dbReference type="GeneID" id="81469477"/>
<dbReference type="Proteomes" id="UP000515838">
    <property type="component" value="Chromosome"/>
</dbReference>
<protein>
    <submittedName>
        <fullName evidence="2">Transposase</fullName>
    </submittedName>
</protein>
<sequence length="113" mass="13069">MQRLTEDEWKVLMQALPGRVGARARQGGNARRFIEAVLWVAQTGAYWSDLPREFGSWHGIYVRFIRWAQDGNWEGVLACLAPQDPRALDLHALVQRYLHRNNTKHLSRAMRAS</sequence>
<dbReference type="PANTHER" id="PTHR46637">
    <property type="entry name" value="TIS1421-TRANSPOSASE PROTEIN A"/>
    <property type="match status" value="1"/>
</dbReference>
<dbReference type="EMBL" id="CP060731">
    <property type="protein sequence ID" value="QNN78012.1"/>
    <property type="molecule type" value="Genomic_DNA"/>
</dbReference>
<accession>A0A7G9TD37</accession>
<feature type="domain" description="Insertion element IS402-like" evidence="1">
    <location>
        <begin position="4"/>
        <end position="76"/>
    </location>
</feature>
<dbReference type="AlphaFoldDB" id="A0A7G9TD37"/>
<dbReference type="RefSeq" id="WP_162110093.1">
    <property type="nucleotide sequence ID" value="NZ_CP060731.1"/>
</dbReference>
<evidence type="ECO:0000259" key="1">
    <source>
        <dbReference type="Pfam" id="PF13340"/>
    </source>
</evidence>
<dbReference type="InterPro" id="IPR025161">
    <property type="entry name" value="IS402-like_dom"/>
</dbReference>
<reference evidence="2 3" key="1">
    <citation type="submission" date="2020-08" db="EMBL/GenBank/DDBJ databases">
        <title>Streptomycin Non-resistant strain, P. mexicana.</title>
        <authorList>
            <person name="Ganesh-Kumar S."/>
            <person name="Zhe T."/>
            <person name="Yu Z."/>
            <person name="Min Y."/>
        </authorList>
    </citation>
    <scope>NUCLEOTIDE SEQUENCE [LARGE SCALE GENOMIC DNA]</scope>
    <source>
        <strain evidence="2 3">GTZY2</strain>
    </source>
</reference>
<dbReference type="PANTHER" id="PTHR46637:SF1">
    <property type="entry name" value="BLL5188 PROTEIN"/>
    <property type="match status" value="1"/>
</dbReference>
<evidence type="ECO:0000313" key="2">
    <source>
        <dbReference type="EMBL" id="QNN78012.1"/>
    </source>
</evidence>
<dbReference type="OrthoDB" id="5984870at2"/>
<dbReference type="Pfam" id="PF13340">
    <property type="entry name" value="DUF4096"/>
    <property type="match status" value="1"/>
</dbReference>
<gene>
    <name evidence="2" type="ORF">IAE60_00780</name>
</gene>
<proteinExistence type="predicted"/>
<organism evidence="2 3">
    <name type="scientific">Pseudoxanthomonas mexicana</name>
    <dbReference type="NCBI Taxonomy" id="128785"/>
    <lineage>
        <taxon>Bacteria</taxon>
        <taxon>Pseudomonadati</taxon>
        <taxon>Pseudomonadota</taxon>
        <taxon>Gammaproteobacteria</taxon>
        <taxon>Lysobacterales</taxon>
        <taxon>Lysobacteraceae</taxon>
        <taxon>Pseudoxanthomonas</taxon>
    </lineage>
</organism>